<comment type="caution">
    <text evidence="1">The sequence shown here is derived from an EMBL/GenBank/DDBJ whole genome shotgun (WGS) entry which is preliminary data.</text>
</comment>
<proteinExistence type="predicted"/>
<dbReference type="Proteomes" id="UP001470230">
    <property type="component" value="Unassembled WGS sequence"/>
</dbReference>
<dbReference type="PANTHER" id="PTHR24159:SF5">
    <property type="entry name" value="ANK_REP_REGION DOMAIN-CONTAINING PROTEIN"/>
    <property type="match status" value="1"/>
</dbReference>
<dbReference type="InterPro" id="IPR036770">
    <property type="entry name" value="Ankyrin_rpt-contain_sf"/>
</dbReference>
<sequence>MDDYLTTMYNMQEAILSYLDGNEEDGFEKVKNQINQQNINDKDHGLIEILHLLVTITNNHYRTPNFFTKIEQILLFYKEKIEKFPNYRLFNIFKSNKRLLLFLFNEKMITIDDNIFYYIDSFQDKNIFFDYFLPEIISFKNMKTDVKNIELFKEKRKIGENDSKICEIIRKDSIHEFVTYINQTNLSIDQPIKHSIFETNYLLTKRYWVGLIEYAAFFGSIKIFNYLCSKVQKLDKDLWIFAVHSNKAQMIHLLEEYDNRLEEDKELLNECLNESFLCHHQQITNYLLQTYFKGQTIKMSLKSFNYYYLQNNIEFDQYFALLCKYDYFALVKLLLETTGVDLSSKKIKLKFFL</sequence>
<name>A0ABR2IZ38_9EUKA</name>
<gene>
    <name evidence="1" type="ORF">M9Y10_008816</name>
</gene>
<evidence type="ECO:0000313" key="1">
    <source>
        <dbReference type="EMBL" id="KAK8870904.1"/>
    </source>
</evidence>
<accession>A0ABR2IZ38</accession>
<organism evidence="1 2">
    <name type="scientific">Tritrichomonas musculus</name>
    <dbReference type="NCBI Taxonomy" id="1915356"/>
    <lineage>
        <taxon>Eukaryota</taxon>
        <taxon>Metamonada</taxon>
        <taxon>Parabasalia</taxon>
        <taxon>Tritrichomonadida</taxon>
        <taxon>Tritrichomonadidae</taxon>
        <taxon>Tritrichomonas</taxon>
    </lineage>
</organism>
<reference evidence="1 2" key="1">
    <citation type="submission" date="2024-04" db="EMBL/GenBank/DDBJ databases">
        <title>Tritrichomonas musculus Genome.</title>
        <authorList>
            <person name="Alves-Ferreira E."/>
            <person name="Grigg M."/>
            <person name="Lorenzi H."/>
            <person name="Galac M."/>
        </authorList>
    </citation>
    <scope>NUCLEOTIDE SEQUENCE [LARGE SCALE GENOMIC DNA]</scope>
    <source>
        <strain evidence="1 2">EAF2021</strain>
    </source>
</reference>
<dbReference type="PANTHER" id="PTHR24159">
    <property type="match status" value="1"/>
</dbReference>
<evidence type="ECO:0000313" key="2">
    <source>
        <dbReference type="Proteomes" id="UP001470230"/>
    </source>
</evidence>
<dbReference type="SUPFAM" id="SSF48403">
    <property type="entry name" value="Ankyrin repeat"/>
    <property type="match status" value="1"/>
</dbReference>
<evidence type="ECO:0008006" key="3">
    <source>
        <dbReference type="Google" id="ProtNLM"/>
    </source>
</evidence>
<protein>
    <recommendedName>
        <fullName evidence="3">DUF3447 domain-containing protein</fullName>
    </recommendedName>
</protein>
<keyword evidence="2" id="KW-1185">Reference proteome</keyword>
<dbReference type="EMBL" id="JAPFFF010000014">
    <property type="protein sequence ID" value="KAK8870904.1"/>
    <property type="molecule type" value="Genomic_DNA"/>
</dbReference>